<evidence type="ECO:0000313" key="2">
    <source>
        <dbReference type="EMBL" id="CAD8085927.1"/>
    </source>
</evidence>
<protein>
    <recommendedName>
        <fullName evidence="4">MORN repeat protein</fullName>
    </recommendedName>
</protein>
<dbReference type="PROSITE" id="PS50096">
    <property type="entry name" value="IQ"/>
    <property type="match status" value="1"/>
</dbReference>
<dbReference type="SMART" id="SM00698">
    <property type="entry name" value="MORN"/>
    <property type="match status" value="9"/>
</dbReference>
<keyword evidence="1" id="KW-0677">Repeat</keyword>
<accession>A0A8S1MYH0</accession>
<dbReference type="Proteomes" id="UP000692954">
    <property type="component" value="Unassembled WGS sequence"/>
</dbReference>
<proteinExistence type="predicted"/>
<dbReference type="EMBL" id="CAJJDN010000049">
    <property type="protein sequence ID" value="CAD8085927.1"/>
    <property type="molecule type" value="Genomic_DNA"/>
</dbReference>
<dbReference type="OrthoDB" id="300500at2759"/>
<evidence type="ECO:0008006" key="4">
    <source>
        <dbReference type="Google" id="ProtNLM"/>
    </source>
</evidence>
<sequence>MGIVCCSNQDVGILNIQPMIPLIPTEEASLDEQKIVKIQSSIRRYLAKSKQKQKPGASETTAVQEKSNMSEQIVSIIEMIPKDAQKVDWPLNLLQAVQNKLKELPPLVELAQQCYLLSDGCYYQGPFVNYQKEGFGRQIDMDGSLYEGTFKNNVKQGKGRQISCDGSVYEGNFDDNEYDGYGEFQDSYGFVYKGEWKQSLFNGEGLEINEQFQYKGAYKLGHRTGYGEIIYVDGNKYMGEFQKNRYEGLGIFLYADGRKYEGGWMNNQMHGKGTFFWPDGRKYTGNYHLDQKEGFGEFLFENGSSYRGMWKQGKQHGHGAMISELGDQREGEWVEGRRIKWR</sequence>
<dbReference type="InterPro" id="IPR003409">
    <property type="entry name" value="MORN"/>
</dbReference>
<comment type="caution">
    <text evidence="2">The sequence shown here is derived from an EMBL/GenBank/DDBJ whole genome shotgun (WGS) entry which is preliminary data.</text>
</comment>
<reference evidence="2" key="1">
    <citation type="submission" date="2021-01" db="EMBL/GenBank/DDBJ databases">
        <authorList>
            <consortium name="Genoscope - CEA"/>
            <person name="William W."/>
        </authorList>
    </citation>
    <scope>NUCLEOTIDE SEQUENCE</scope>
</reference>
<name>A0A8S1MYH0_9CILI</name>
<keyword evidence="3" id="KW-1185">Reference proteome</keyword>
<dbReference type="Pfam" id="PF02493">
    <property type="entry name" value="MORN"/>
    <property type="match status" value="9"/>
</dbReference>
<evidence type="ECO:0000313" key="3">
    <source>
        <dbReference type="Proteomes" id="UP000692954"/>
    </source>
</evidence>
<gene>
    <name evidence="2" type="ORF">PSON_ATCC_30995.1.T0490087</name>
</gene>
<organism evidence="2 3">
    <name type="scientific">Paramecium sonneborni</name>
    <dbReference type="NCBI Taxonomy" id="65129"/>
    <lineage>
        <taxon>Eukaryota</taxon>
        <taxon>Sar</taxon>
        <taxon>Alveolata</taxon>
        <taxon>Ciliophora</taxon>
        <taxon>Intramacronucleata</taxon>
        <taxon>Oligohymenophorea</taxon>
        <taxon>Peniculida</taxon>
        <taxon>Parameciidae</taxon>
        <taxon>Paramecium</taxon>
    </lineage>
</organism>
<dbReference type="GO" id="GO:0005829">
    <property type="term" value="C:cytosol"/>
    <property type="evidence" value="ECO:0007669"/>
    <property type="project" value="TreeGrafter"/>
</dbReference>
<dbReference type="AlphaFoldDB" id="A0A8S1MYH0"/>
<dbReference type="PANTHER" id="PTHR43215">
    <property type="entry name" value="RADIAL SPOKE HEAD 1 HOMOLOG"/>
    <property type="match status" value="1"/>
</dbReference>
<evidence type="ECO:0000256" key="1">
    <source>
        <dbReference type="ARBA" id="ARBA00022737"/>
    </source>
</evidence>
<dbReference type="PANTHER" id="PTHR43215:SF14">
    <property type="entry name" value="RADIAL SPOKE HEAD 1 HOMOLOG"/>
    <property type="match status" value="1"/>
</dbReference>